<evidence type="ECO:0000313" key="1">
    <source>
        <dbReference type="Proteomes" id="UP000887580"/>
    </source>
</evidence>
<dbReference type="Proteomes" id="UP000887580">
    <property type="component" value="Unplaced"/>
</dbReference>
<protein>
    <submittedName>
        <fullName evidence="2">Hpc2-related domain-containing protein</fullName>
    </submittedName>
</protein>
<dbReference type="WBParaSite" id="PS1159_v2.g21634.t1">
    <property type="protein sequence ID" value="PS1159_v2.g21634.t1"/>
    <property type="gene ID" value="PS1159_v2.g21634"/>
</dbReference>
<sequence>MFLSKKKEEKKQANIFIEIDLDRRRGKRYPEYNFMDLVNDQKRKMNTYCEDEDSKFVDPEAAEIVKRLEAKYGNKKSKKAKFHIDDFVDKGQGYDLSDPFVDDTDNYDEYLPSTMSTSKGGFYINRGKLDFKNVNNEDDFSDERRAPIIPTERNNQQRAPAIPIERTNNIQRAPTISTERNNQQRQERAPTIPITERSNNHQRVPTIPNERRASAIPTNNNQRITSIINNHQRAPSIPTNNQRAPAIPNFARTHGTSTITKEKSPANRGK</sequence>
<proteinExistence type="predicted"/>
<evidence type="ECO:0000313" key="2">
    <source>
        <dbReference type="WBParaSite" id="PS1159_v2.g21634.t1"/>
    </source>
</evidence>
<accession>A0AC35FWL1</accession>
<reference evidence="2" key="1">
    <citation type="submission" date="2022-11" db="UniProtKB">
        <authorList>
            <consortium name="WormBaseParasite"/>
        </authorList>
    </citation>
    <scope>IDENTIFICATION</scope>
</reference>
<name>A0AC35FWL1_9BILA</name>
<organism evidence="1 2">
    <name type="scientific">Panagrolaimus sp. PS1159</name>
    <dbReference type="NCBI Taxonomy" id="55785"/>
    <lineage>
        <taxon>Eukaryota</taxon>
        <taxon>Metazoa</taxon>
        <taxon>Ecdysozoa</taxon>
        <taxon>Nematoda</taxon>
        <taxon>Chromadorea</taxon>
        <taxon>Rhabditida</taxon>
        <taxon>Tylenchina</taxon>
        <taxon>Panagrolaimomorpha</taxon>
        <taxon>Panagrolaimoidea</taxon>
        <taxon>Panagrolaimidae</taxon>
        <taxon>Panagrolaimus</taxon>
    </lineage>
</organism>